<accession>A0ACB8U8M9</accession>
<evidence type="ECO:0000313" key="2">
    <source>
        <dbReference type="Proteomes" id="UP001055072"/>
    </source>
</evidence>
<sequence length="284" mass="30355">MNVNCLPHLYDGTSEKAEDTAEKTSTERSKDTKDSTEQSSEKTDETWKEGSNDSDEGQDEGAEECSDAGKEQVKFEGNSSGVGTQKGENSSEGGQDDVEESSDELDDGVETEETSSLASLNIAGNGYVGVVGENHGSRLACKGLDVRHNAVQDASDVVYDRGDRCSGEVGGSEGLKLLGERRHGLCGGSKDLGKTLGLIPLHDGSSINVHSGSCEDRDGAERKGSKGSDVLEQHCFCGYDGVGRLVREMKAEFPREARCDFSGWGSAADFNRLFISFSQMVALW</sequence>
<organism evidence="1 2">
    <name type="scientific">Irpex rosettiformis</name>
    <dbReference type="NCBI Taxonomy" id="378272"/>
    <lineage>
        <taxon>Eukaryota</taxon>
        <taxon>Fungi</taxon>
        <taxon>Dikarya</taxon>
        <taxon>Basidiomycota</taxon>
        <taxon>Agaricomycotina</taxon>
        <taxon>Agaricomycetes</taxon>
        <taxon>Polyporales</taxon>
        <taxon>Irpicaceae</taxon>
        <taxon>Irpex</taxon>
    </lineage>
</organism>
<evidence type="ECO:0000313" key="1">
    <source>
        <dbReference type="EMBL" id="KAI0090657.1"/>
    </source>
</evidence>
<dbReference type="Proteomes" id="UP001055072">
    <property type="component" value="Unassembled WGS sequence"/>
</dbReference>
<gene>
    <name evidence="1" type="ORF">BDY19DRAFT_936533</name>
</gene>
<dbReference type="EMBL" id="MU274907">
    <property type="protein sequence ID" value="KAI0090657.1"/>
    <property type="molecule type" value="Genomic_DNA"/>
</dbReference>
<comment type="caution">
    <text evidence="1">The sequence shown here is derived from an EMBL/GenBank/DDBJ whole genome shotgun (WGS) entry which is preliminary data.</text>
</comment>
<reference evidence="1" key="1">
    <citation type="journal article" date="2021" name="Environ. Microbiol.">
        <title>Gene family expansions and transcriptome signatures uncover fungal adaptations to wood decay.</title>
        <authorList>
            <person name="Hage H."/>
            <person name="Miyauchi S."/>
            <person name="Viragh M."/>
            <person name="Drula E."/>
            <person name="Min B."/>
            <person name="Chaduli D."/>
            <person name="Navarro D."/>
            <person name="Favel A."/>
            <person name="Norest M."/>
            <person name="Lesage-Meessen L."/>
            <person name="Balint B."/>
            <person name="Merenyi Z."/>
            <person name="de Eugenio L."/>
            <person name="Morin E."/>
            <person name="Martinez A.T."/>
            <person name="Baldrian P."/>
            <person name="Stursova M."/>
            <person name="Martinez M.J."/>
            <person name="Novotny C."/>
            <person name="Magnuson J.K."/>
            <person name="Spatafora J.W."/>
            <person name="Maurice S."/>
            <person name="Pangilinan J."/>
            <person name="Andreopoulos W."/>
            <person name="LaButti K."/>
            <person name="Hundley H."/>
            <person name="Na H."/>
            <person name="Kuo A."/>
            <person name="Barry K."/>
            <person name="Lipzen A."/>
            <person name="Henrissat B."/>
            <person name="Riley R."/>
            <person name="Ahrendt S."/>
            <person name="Nagy L.G."/>
            <person name="Grigoriev I.V."/>
            <person name="Martin F."/>
            <person name="Rosso M.N."/>
        </authorList>
    </citation>
    <scope>NUCLEOTIDE SEQUENCE</scope>
    <source>
        <strain evidence="1">CBS 384.51</strain>
    </source>
</reference>
<proteinExistence type="predicted"/>
<name>A0ACB8U8M9_9APHY</name>
<keyword evidence="2" id="KW-1185">Reference proteome</keyword>
<protein>
    <submittedName>
        <fullName evidence="1">Uncharacterized protein</fullName>
    </submittedName>
</protein>